<protein>
    <submittedName>
        <fullName evidence="5">DJ-1/PfpI family protein</fullName>
    </submittedName>
</protein>
<evidence type="ECO:0000313" key="6">
    <source>
        <dbReference type="Proteomes" id="UP001430065"/>
    </source>
</evidence>
<feature type="domain" description="HTH araC/xylS-type" evidence="4">
    <location>
        <begin position="215"/>
        <end position="313"/>
    </location>
</feature>
<dbReference type="SUPFAM" id="SSF46689">
    <property type="entry name" value="Homeodomain-like"/>
    <property type="match status" value="2"/>
</dbReference>
<organism evidence="5 6">
    <name type="scientific">Dyella kyungheensis</name>
    <dbReference type="NCBI Taxonomy" id="1242174"/>
    <lineage>
        <taxon>Bacteria</taxon>
        <taxon>Pseudomonadati</taxon>
        <taxon>Pseudomonadota</taxon>
        <taxon>Gammaproteobacteria</taxon>
        <taxon>Lysobacterales</taxon>
        <taxon>Rhodanobacteraceae</taxon>
        <taxon>Dyella</taxon>
    </lineage>
</organism>
<evidence type="ECO:0000256" key="3">
    <source>
        <dbReference type="ARBA" id="ARBA00023163"/>
    </source>
</evidence>
<gene>
    <name evidence="5" type="ORF">ISP20_09280</name>
</gene>
<dbReference type="InterPro" id="IPR002818">
    <property type="entry name" value="DJ-1/PfpI"/>
</dbReference>
<dbReference type="Proteomes" id="UP001430065">
    <property type="component" value="Unassembled WGS sequence"/>
</dbReference>
<dbReference type="RefSeq" id="WP_204635741.1">
    <property type="nucleotide sequence ID" value="NZ_JADIKC010000003.1"/>
</dbReference>
<dbReference type="EMBL" id="JADIKC010000003">
    <property type="protein sequence ID" value="MBM7121344.1"/>
    <property type="molecule type" value="Genomic_DNA"/>
</dbReference>
<comment type="caution">
    <text evidence="5">The sequence shown here is derived from an EMBL/GenBank/DDBJ whole genome shotgun (WGS) entry which is preliminary data.</text>
</comment>
<dbReference type="InterPro" id="IPR029062">
    <property type="entry name" value="Class_I_gatase-like"/>
</dbReference>
<dbReference type="PROSITE" id="PS00041">
    <property type="entry name" value="HTH_ARAC_FAMILY_1"/>
    <property type="match status" value="1"/>
</dbReference>
<evidence type="ECO:0000259" key="4">
    <source>
        <dbReference type="PROSITE" id="PS01124"/>
    </source>
</evidence>
<dbReference type="PANTHER" id="PTHR43130">
    <property type="entry name" value="ARAC-FAMILY TRANSCRIPTIONAL REGULATOR"/>
    <property type="match status" value="1"/>
</dbReference>
<dbReference type="Gene3D" id="3.40.50.880">
    <property type="match status" value="1"/>
</dbReference>
<dbReference type="InterPro" id="IPR018060">
    <property type="entry name" value="HTH_AraC"/>
</dbReference>
<dbReference type="CDD" id="cd03137">
    <property type="entry name" value="GATase1_AraC_1"/>
    <property type="match status" value="1"/>
</dbReference>
<dbReference type="Gene3D" id="1.10.10.60">
    <property type="entry name" value="Homeodomain-like"/>
    <property type="match status" value="1"/>
</dbReference>
<name>A0ABS2JQN5_9GAMM</name>
<dbReference type="SMART" id="SM00342">
    <property type="entry name" value="HTH_ARAC"/>
    <property type="match status" value="1"/>
</dbReference>
<proteinExistence type="predicted"/>
<dbReference type="InterPro" id="IPR018062">
    <property type="entry name" value="HTH_AraC-typ_CS"/>
</dbReference>
<dbReference type="InterPro" id="IPR052158">
    <property type="entry name" value="INH-QAR"/>
</dbReference>
<keyword evidence="6" id="KW-1185">Reference proteome</keyword>
<dbReference type="InterPro" id="IPR009057">
    <property type="entry name" value="Homeodomain-like_sf"/>
</dbReference>
<reference evidence="5 6" key="1">
    <citation type="submission" date="2020-10" db="EMBL/GenBank/DDBJ databases">
        <title>Phylogeny of dyella-like bacteria.</title>
        <authorList>
            <person name="Fu J."/>
        </authorList>
    </citation>
    <scope>NUCLEOTIDE SEQUENCE [LARGE SCALE GENOMIC DNA]</scope>
    <source>
        <strain evidence="5 6">THG-B117</strain>
    </source>
</reference>
<dbReference type="PROSITE" id="PS01124">
    <property type="entry name" value="HTH_ARAC_FAMILY_2"/>
    <property type="match status" value="1"/>
</dbReference>
<dbReference type="PANTHER" id="PTHR43130:SF3">
    <property type="entry name" value="HTH-TYPE TRANSCRIPTIONAL REGULATOR RV1931C"/>
    <property type="match status" value="1"/>
</dbReference>
<sequence>MRTIRVAVVAFEGILPFHLSVPCAVFQSPTPEGESPFRLRVCSAEGERISSAAGFTIGTPYGLDELARSDVIIVPSWRDPDEVPPAALLQQLRKAAARGKRVVGLCMGAYVLAHAGLLDGRRATTHWAWAEPFMAQFPEVEVDADVLFVDEGNIVTSAGAAAGIDCCLHLVRQMLGSEMANHIARRMVVPPVRRGGQAQFIEKPVAEAPADKRMARLLEHVQRHLHEDHNLDTIAEKAAMSRRTFTRHFRQLTGGSFGDWLLAQRLAEAQRLLETTQRPLERIATDIGLGSPVTLRQHFQRAYRTSPANYRRTFSAPRD</sequence>
<evidence type="ECO:0000313" key="5">
    <source>
        <dbReference type="EMBL" id="MBM7121344.1"/>
    </source>
</evidence>
<evidence type="ECO:0000256" key="1">
    <source>
        <dbReference type="ARBA" id="ARBA00023015"/>
    </source>
</evidence>
<keyword evidence="3" id="KW-0804">Transcription</keyword>
<keyword evidence="1" id="KW-0805">Transcription regulation</keyword>
<dbReference type="SUPFAM" id="SSF52317">
    <property type="entry name" value="Class I glutamine amidotransferase-like"/>
    <property type="match status" value="1"/>
</dbReference>
<keyword evidence="2" id="KW-0238">DNA-binding</keyword>
<dbReference type="Pfam" id="PF01965">
    <property type="entry name" value="DJ-1_PfpI"/>
    <property type="match status" value="1"/>
</dbReference>
<accession>A0ABS2JQN5</accession>
<evidence type="ECO:0000256" key="2">
    <source>
        <dbReference type="ARBA" id="ARBA00023125"/>
    </source>
</evidence>
<dbReference type="Pfam" id="PF12833">
    <property type="entry name" value="HTH_18"/>
    <property type="match status" value="1"/>
</dbReference>